<dbReference type="EMBL" id="MSFO01000005">
    <property type="protein sequence ID" value="PLB47851.1"/>
    <property type="molecule type" value="Genomic_DNA"/>
</dbReference>
<feature type="compositionally biased region" description="Basic residues" evidence="1">
    <location>
        <begin position="49"/>
        <end position="58"/>
    </location>
</feature>
<evidence type="ECO:0000313" key="2">
    <source>
        <dbReference type="EMBL" id="PLB47851.1"/>
    </source>
</evidence>
<protein>
    <submittedName>
        <fullName evidence="2">Uncharacterized protein</fullName>
    </submittedName>
</protein>
<dbReference type="OrthoDB" id="3544487at2759"/>
<dbReference type="VEuPathDB" id="FungiDB:P170DRAFT_437577"/>
<dbReference type="GeneID" id="36557098"/>
<reference evidence="2 3" key="1">
    <citation type="submission" date="2016-12" db="EMBL/GenBank/DDBJ databases">
        <title>The genomes of Aspergillus section Nigri reveals drivers in fungal speciation.</title>
        <authorList>
            <consortium name="DOE Joint Genome Institute"/>
            <person name="Vesth T.C."/>
            <person name="Nybo J."/>
            <person name="Theobald S."/>
            <person name="Brandl J."/>
            <person name="Frisvad J.C."/>
            <person name="Nielsen K.F."/>
            <person name="Lyhne E.K."/>
            <person name="Kogle M.E."/>
            <person name="Kuo A."/>
            <person name="Riley R."/>
            <person name="Clum A."/>
            <person name="Nolan M."/>
            <person name="Lipzen A."/>
            <person name="Salamov A."/>
            <person name="Henrissat B."/>
            <person name="Wiebenga A."/>
            <person name="De Vries R.P."/>
            <person name="Grigoriev I.V."/>
            <person name="Mortensen U.H."/>
            <person name="Andersen M.R."/>
            <person name="Baker S.E."/>
        </authorList>
    </citation>
    <scope>NUCLEOTIDE SEQUENCE [LARGE SCALE GENOMIC DNA]</scope>
    <source>
        <strain evidence="2 3">IBT 23096</strain>
    </source>
</reference>
<evidence type="ECO:0000256" key="1">
    <source>
        <dbReference type="SAM" id="MobiDB-lite"/>
    </source>
</evidence>
<dbReference type="Pfam" id="PF11917">
    <property type="entry name" value="DUF3435"/>
    <property type="match status" value="1"/>
</dbReference>
<keyword evidence="3" id="KW-1185">Reference proteome</keyword>
<feature type="region of interest" description="Disordered" evidence="1">
    <location>
        <begin position="1"/>
        <end position="20"/>
    </location>
</feature>
<gene>
    <name evidence="2" type="ORF">P170DRAFT_437577</name>
</gene>
<dbReference type="InterPro" id="IPR021842">
    <property type="entry name" value="DUF3435"/>
</dbReference>
<name>A0A2I2G4Q0_9EURO</name>
<organism evidence="2 3">
    <name type="scientific">Aspergillus steynii IBT 23096</name>
    <dbReference type="NCBI Taxonomy" id="1392250"/>
    <lineage>
        <taxon>Eukaryota</taxon>
        <taxon>Fungi</taxon>
        <taxon>Dikarya</taxon>
        <taxon>Ascomycota</taxon>
        <taxon>Pezizomycotina</taxon>
        <taxon>Eurotiomycetes</taxon>
        <taxon>Eurotiomycetidae</taxon>
        <taxon>Eurotiales</taxon>
        <taxon>Aspergillaceae</taxon>
        <taxon>Aspergillus</taxon>
        <taxon>Aspergillus subgen. Circumdati</taxon>
    </lineage>
</organism>
<sequence>MRFATSMSRSIKPRRPYKLDDTSCVNEVPRVRALQEYVRERTIMDRMMRGPRTRKARSHITPIVPRPLNGLEVQ</sequence>
<comment type="caution">
    <text evidence="2">The sequence shown here is derived from an EMBL/GenBank/DDBJ whole genome shotgun (WGS) entry which is preliminary data.</text>
</comment>
<dbReference type="STRING" id="1392250.A0A2I2G4Q0"/>
<feature type="region of interest" description="Disordered" evidence="1">
    <location>
        <begin position="46"/>
        <end position="74"/>
    </location>
</feature>
<evidence type="ECO:0000313" key="3">
    <source>
        <dbReference type="Proteomes" id="UP000234275"/>
    </source>
</evidence>
<dbReference type="RefSeq" id="XP_024703153.1">
    <property type="nucleotide sequence ID" value="XM_024849399.1"/>
</dbReference>
<dbReference type="Proteomes" id="UP000234275">
    <property type="component" value="Unassembled WGS sequence"/>
</dbReference>
<accession>A0A2I2G4Q0</accession>
<dbReference type="AlphaFoldDB" id="A0A2I2G4Q0"/>
<proteinExistence type="predicted"/>